<sequence length="47" mass="5637">MFCLRGFSWSNWRCLVGELLCGWRRIQVLFGIILRWVGFNLMQLGLF</sequence>
<organism evidence="1 2">
    <name type="scientific">Gossypium tomentosum</name>
    <name type="common">Hawaiian cotton</name>
    <name type="synonym">Gossypium sandvicense</name>
    <dbReference type="NCBI Taxonomy" id="34277"/>
    <lineage>
        <taxon>Eukaryota</taxon>
        <taxon>Viridiplantae</taxon>
        <taxon>Streptophyta</taxon>
        <taxon>Embryophyta</taxon>
        <taxon>Tracheophyta</taxon>
        <taxon>Spermatophyta</taxon>
        <taxon>Magnoliopsida</taxon>
        <taxon>eudicotyledons</taxon>
        <taxon>Gunneridae</taxon>
        <taxon>Pentapetalae</taxon>
        <taxon>rosids</taxon>
        <taxon>malvids</taxon>
        <taxon>Malvales</taxon>
        <taxon>Malvaceae</taxon>
        <taxon>Malvoideae</taxon>
        <taxon>Gossypium</taxon>
    </lineage>
</organism>
<gene>
    <name evidence="1" type="ORF">ES332_A09G028800v1</name>
</gene>
<dbReference type="AlphaFoldDB" id="A0A5D2NXN2"/>
<reference evidence="1 2" key="1">
    <citation type="submission" date="2019-07" db="EMBL/GenBank/DDBJ databases">
        <title>WGS assembly of Gossypium tomentosum.</title>
        <authorList>
            <person name="Chen Z.J."/>
            <person name="Sreedasyam A."/>
            <person name="Ando A."/>
            <person name="Song Q."/>
            <person name="De L."/>
            <person name="Hulse-Kemp A."/>
            <person name="Ding M."/>
            <person name="Ye W."/>
            <person name="Kirkbride R."/>
            <person name="Jenkins J."/>
            <person name="Plott C."/>
            <person name="Lovell J."/>
            <person name="Lin Y.-M."/>
            <person name="Vaughn R."/>
            <person name="Liu B."/>
            <person name="Li W."/>
            <person name="Simpson S."/>
            <person name="Scheffler B."/>
            <person name="Saski C."/>
            <person name="Grover C."/>
            <person name="Hu G."/>
            <person name="Conover J."/>
            <person name="Carlson J."/>
            <person name="Shu S."/>
            <person name="Boston L."/>
            <person name="Williams M."/>
            <person name="Peterson D."/>
            <person name="Mcgee K."/>
            <person name="Jones D."/>
            <person name="Wendel J."/>
            <person name="Stelly D."/>
            <person name="Grimwood J."/>
            <person name="Schmutz J."/>
        </authorList>
    </citation>
    <scope>NUCLEOTIDE SEQUENCE [LARGE SCALE GENOMIC DNA]</scope>
    <source>
        <strain evidence="1">7179.01</strain>
    </source>
</reference>
<dbReference type="Proteomes" id="UP000322667">
    <property type="component" value="Chromosome A09"/>
</dbReference>
<accession>A0A5D2NXN2</accession>
<evidence type="ECO:0000313" key="1">
    <source>
        <dbReference type="EMBL" id="TYI08821.1"/>
    </source>
</evidence>
<dbReference type="EMBL" id="CM017618">
    <property type="protein sequence ID" value="TYI08821.1"/>
    <property type="molecule type" value="Genomic_DNA"/>
</dbReference>
<proteinExistence type="predicted"/>
<evidence type="ECO:0000313" key="2">
    <source>
        <dbReference type="Proteomes" id="UP000322667"/>
    </source>
</evidence>
<keyword evidence="2" id="KW-1185">Reference proteome</keyword>
<name>A0A5D2NXN2_GOSTO</name>
<protein>
    <submittedName>
        <fullName evidence="1">Uncharacterized protein</fullName>
    </submittedName>
</protein>